<evidence type="ECO:0000313" key="2">
    <source>
        <dbReference type="Proteomes" id="UP000663874"/>
    </source>
</evidence>
<dbReference type="Proteomes" id="UP000663874">
    <property type="component" value="Unassembled WGS sequence"/>
</dbReference>
<gene>
    <name evidence="1" type="ORF">FNK824_LOCUS39773</name>
</gene>
<dbReference type="EMBL" id="CAJOBE010027540">
    <property type="protein sequence ID" value="CAF4277769.1"/>
    <property type="molecule type" value="Genomic_DNA"/>
</dbReference>
<sequence>NYLPSTVSTHIEQCAYQLTLENAYSQDRLAKTASKL</sequence>
<organism evidence="1 2">
    <name type="scientific">Rotaria sordida</name>
    <dbReference type="NCBI Taxonomy" id="392033"/>
    <lineage>
        <taxon>Eukaryota</taxon>
        <taxon>Metazoa</taxon>
        <taxon>Spiralia</taxon>
        <taxon>Gnathifera</taxon>
        <taxon>Rotifera</taxon>
        <taxon>Eurotatoria</taxon>
        <taxon>Bdelloidea</taxon>
        <taxon>Philodinida</taxon>
        <taxon>Philodinidae</taxon>
        <taxon>Rotaria</taxon>
    </lineage>
</organism>
<dbReference type="AlphaFoldDB" id="A0A820GFV5"/>
<proteinExistence type="predicted"/>
<protein>
    <submittedName>
        <fullName evidence="1">Uncharacterized protein</fullName>
    </submittedName>
</protein>
<comment type="caution">
    <text evidence="1">The sequence shown here is derived from an EMBL/GenBank/DDBJ whole genome shotgun (WGS) entry which is preliminary data.</text>
</comment>
<feature type="non-terminal residue" evidence="1">
    <location>
        <position position="36"/>
    </location>
</feature>
<reference evidence="1" key="1">
    <citation type="submission" date="2021-02" db="EMBL/GenBank/DDBJ databases">
        <authorList>
            <person name="Nowell W R."/>
        </authorList>
    </citation>
    <scope>NUCLEOTIDE SEQUENCE</scope>
</reference>
<feature type="non-terminal residue" evidence="1">
    <location>
        <position position="1"/>
    </location>
</feature>
<name>A0A820GFV5_9BILA</name>
<evidence type="ECO:0000313" key="1">
    <source>
        <dbReference type="EMBL" id="CAF4277769.1"/>
    </source>
</evidence>
<accession>A0A820GFV5</accession>